<dbReference type="InterPro" id="IPR021509">
    <property type="entry name" value="DUF3169"/>
</dbReference>
<keyword evidence="1" id="KW-0472">Membrane</keyword>
<feature type="transmembrane region" description="Helical" evidence="1">
    <location>
        <begin position="59"/>
        <end position="77"/>
    </location>
</feature>
<feature type="transmembrane region" description="Helical" evidence="1">
    <location>
        <begin position="206"/>
        <end position="230"/>
    </location>
</feature>
<comment type="caution">
    <text evidence="2">The sequence shown here is derived from an EMBL/GenBank/DDBJ whole genome shotgun (WGS) entry which is preliminary data.</text>
</comment>
<evidence type="ECO:0000256" key="1">
    <source>
        <dbReference type="SAM" id="Phobius"/>
    </source>
</evidence>
<gene>
    <name evidence="2" type="ORF">BEI61_00158</name>
</gene>
<evidence type="ECO:0000313" key="2">
    <source>
        <dbReference type="EMBL" id="ODM08529.1"/>
    </source>
</evidence>
<reference evidence="2 3" key="1">
    <citation type="submission" date="2016-07" db="EMBL/GenBank/DDBJ databases">
        <title>Characterization of isolates of Eisenbergiella tayi derived from blood cultures, using whole genome sequencing.</title>
        <authorList>
            <person name="Burdz T."/>
            <person name="Wiebe D."/>
            <person name="Huynh C."/>
            <person name="Bernard K."/>
        </authorList>
    </citation>
    <scope>NUCLEOTIDE SEQUENCE [LARGE SCALE GENOMIC DNA]</scope>
    <source>
        <strain evidence="2 3">NML 110608</strain>
    </source>
</reference>
<keyword evidence="1" id="KW-1133">Transmembrane helix</keyword>
<evidence type="ECO:0000313" key="3">
    <source>
        <dbReference type="Proteomes" id="UP000094067"/>
    </source>
</evidence>
<dbReference type="RefSeq" id="WP_069150905.1">
    <property type="nucleotide sequence ID" value="NZ_MCGH01000001.1"/>
</dbReference>
<protein>
    <recommendedName>
        <fullName evidence="4">DUF3169 family protein</fullName>
    </recommendedName>
</protein>
<dbReference type="AlphaFoldDB" id="A0A1E3AIT7"/>
<name>A0A1E3AIT7_9FIRM</name>
<organism evidence="2 3">
    <name type="scientific">Eisenbergiella tayi</name>
    <dbReference type="NCBI Taxonomy" id="1432052"/>
    <lineage>
        <taxon>Bacteria</taxon>
        <taxon>Bacillati</taxon>
        <taxon>Bacillota</taxon>
        <taxon>Clostridia</taxon>
        <taxon>Lachnospirales</taxon>
        <taxon>Lachnospiraceae</taxon>
        <taxon>Eisenbergiella</taxon>
    </lineage>
</organism>
<accession>A0A1E3AIT7</accession>
<sequence>MKNNKNKSKSMGQILAKIVLWLVAGGAVGFLTSFLIMSVKKDTTDVMYIFYNGYLQYSFGYQAGFFAVLGAVAFIYYRKAGAAIRQGTYEEEDKANDYQNVSISANEINMVIQFLLFGLAMDMKNPNMLACVILFVIFCTGIIIMEAVLIKQIKKIHPLKNGDVGDTNFNKRWMDSCDEAERMIIYKASYSTFQVMKSMLPIMEAVALLGKLMFGTGNFPIILICILWGVHTGVYCFGSMKLEKEGIE</sequence>
<dbReference type="Pfam" id="PF11368">
    <property type="entry name" value="DUF3169"/>
    <property type="match status" value="1"/>
</dbReference>
<feature type="transmembrane region" description="Helical" evidence="1">
    <location>
        <begin position="20"/>
        <end position="39"/>
    </location>
</feature>
<keyword evidence="1" id="KW-0812">Transmembrane</keyword>
<evidence type="ECO:0008006" key="4">
    <source>
        <dbReference type="Google" id="ProtNLM"/>
    </source>
</evidence>
<proteinExistence type="predicted"/>
<feature type="transmembrane region" description="Helical" evidence="1">
    <location>
        <begin position="127"/>
        <end position="150"/>
    </location>
</feature>
<dbReference type="Proteomes" id="UP000094067">
    <property type="component" value="Unassembled WGS sequence"/>
</dbReference>
<dbReference type="EMBL" id="MCGH01000001">
    <property type="protein sequence ID" value="ODM08529.1"/>
    <property type="molecule type" value="Genomic_DNA"/>
</dbReference>